<accession>A0A7X1E9R7</accession>
<proteinExistence type="predicted"/>
<dbReference type="CDD" id="cd02440">
    <property type="entry name" value="AdoMet_MTases"/>
    <property type="match status" value="1"/>
</dbReference>
<dbReference type="RefSeq" id="WP_185661499.1">
    <property type="nucleotide sequence ID" value="NZ_CAWPOO010000013.1"/>
</dbReference>
<evidence type="ECO:0000313" key="2">
    <source>
        <dbReference type="Proteomes" id="UP000526501"/>
    </source>
</evidence>
<sequence>MSIARSDKACNDTSLRFYRDVLGLERLHYGIWNEGEELSFESLKRAQERYETYLLDNIPEGCRRILDVGCGTGEMCLSLVKRGYEVEGLSPDRNQKAYFSDKLYVPFHHSRFEDFEAGARRYDCIIMSESCQYMPIRQVFETSSSALVSGGYLMVCDYFVVDKDAGILSESGHDRSRFLELARELGYKVVKTRDMTLETARTLDMGKLIADRILLAAEIFSERFRQRNKFCYRFVRWLFRKRMKKLQDQLPLLDAKRFCEVKRYEFYLFQKA</sequence>
<keyword evidence="2" id="KW-1185">Reference proteome</keyword>
<keyword evidence="1" id="KW-0489">Methyltransferase</keyword>
<dbReference type="PANTHER" id="PTHR43667">
    <property type="entry name" value="CYCLOPROPANE-FATTY-ACYL-PHOSPHOLIPID SYNTHASE"/>
    <property type="match status" value="1"/>
</dbReference>
<dbReference type="PANTHER" id="PTHR43667:SF2">
    <property type="entry name" value="FATTY ACID C-METHYL TRANSFERASE"/>
    <property type="match status" value="1"/>
</dbReference>
<comment type="caution">
    <text evidence="1">The sequence shown here is derived from an EMBL/GenBank/DDBJ whole genome shotgun (WGS) entry which is preliminary data.</text>
</comment>
<name>A0A7X1E9R7_9BACT</name>
<dbReference type="Proteomes" id="UP000526501">
    <property type="component" value="Unassembled WGS sequence"/>
</dbReference>
<reference evidence="1 2" key="1">
    <citation type="submission" date="2020-07" db="EMBL/GenBank/DDBJ databases">
        <authorList>
            <person name="Feng X."/>
        </authorList>
    </citation>
    <scope>NUCLEOTIDE SEQUENCE [LARGE SCALE GENOMIC DNA]</scope>
    <source>
        <strain evidence="1 2">JCM23202</strain>
    </source>
</reference>
<dbReference type="AlphaFoldDB" id="A0A7X1E9R7"/>
<protein>
    <submittedName>
        <fullName evidence="1">Class I SAM-dependent methyltransferase</fullName>
    </submittedName>
</protein>
<dbReference type="InterPro" id="IPR050723">
    <property type="entry name" value="CFA/CMAS"/>
</dbReference>
<dbReference type="SUPFAM" id="SSF53335">
    <property type="entry name" value="S-adenosyl-L-methionine-dependent methyltransferases"/>
    <property type="match status" value="1"/>
</dbReference>
<organism evidence="1 2">
    <name type="scientific">Pelagicoccus albus</name>
    <dbReference type="NCBI Taxonomy" id="415222"/>
    <lineage>
        <taxon>Bacteria</taxon>
        <taxon>Pseudomonadati</taxon>
        <taxon>Verrucomicrobiota</taxon>
        <taxon>Opitutia</taxon>
        <taxon>Puniceicoccales</taxon>
        <taxon>Pelagicoccaceae</taxon>
        <taxon>Pelagicoccus</taxon>
    </lineage>
</organism>
<dbReference type="InterPro" id="IPR029063">
    <property type="entry name" value="SAM-dependent_MTases_sf"/>
</dbReference>
<dbReference type="GO" id="GO:0032259">
    <property type="term" value="P:methylation"/>
    <property type="evidence" value="ECO:0007669"/>
    <property type="project" value="UniProtKB-KW"/>
</dbReference>
<gene>
    <name evidence="1" type="ORF">H5P27_16355</name>
</gene>
<dbReference type="GO" id="GO:0008168">
    <property type="term" value="F:methyltransferase activity"/>
    <property type="evidence" value="ECO:0007669"/>
    <property type="project" value="UniProtKB-KW"/>
</dbReference>
<dbReference type="EMBL" id="JACHVC010000013">
    <property type="protein sequence ID" value="MBC2607626.1"/>
    <property type="molecule type" value="Genomic_DNA"/>
</dbReference>
<dbReference type="Gene3D" id="3.40.50.150">
    <property type="entry name" value="Vaccinia Virus protein VP39"/>
    <property type="match status" value="1"/>
</dbReference>
<keyword evidence="1" id="KW-0808">Transferase</keyword>
<dbReference type="Pfam" id="PF13489">
    <property type="entry name" value="Methyltransf_23"/>
    <property type="match status" value="1"/>
</dbReference>
<evidence type="ECO:0000313" key="1">
    <source>
        <dbReference type="EMBL" id="MBC2607626.1"/>
    </source>
</evidence>